<evidence type="ECO:0000256" key="7">
    <source>
        <dbReference type="ARBA" id="ARBA00023160"/>
    </source>
</evidence>
<keyword evidence="7" id="KW-0275">Fatty acid biosynthesis</keyword>
<dbReference type="GO" id="GO:0016297">
    <property type="term" value="F:fatty acyl-[ACP] hydrolase activity"/>
    <property type="evidence" value="ECO:0007669"/>
    <property type="project" value="InterPro"/>
</dbReference>
<protein>
    <submittedName>
        <fullName evidence="10">Acyl-ACP thioesterase</fullName>
    </submittedName>
</protein>
<dbReference type="SUPFAM" id="SSF54637">
    <property type="entry name" value="Thioesterase/thiol ester dehydrase-isomerase"/>
    <property type="match status" value="2"/>
</dbReference>
<evidence type="ECO:0000256" key="4">
    <source>
        <dbReference type="ARBA" id="ARBA00022832"/>
    </source>
</evidence>
<evidence type="ECO:0000256" key="6">
    <source>
        <dbReference type="ARBA" id="ARBA00023098"/>
    </source>
</evidence>
<evidence type="ECO:0000256" key="2">
    <source>
        <dbReference type="ARBA" id="ARBA00022516"/>
    </source>
</evidence>
<dbReference type="Pfam" id="PF20791">
    <property type="entry name" value="Acyl-ACP_TE_C"/>
    <property type="match status" value="1"/>
</dbReference>
<keyword evidence="11" id="KW-1185">Reference proteome</keyword>
<keyword evidence="3" id="KW-0378">Hydrolase</keyword>
<dbReference type="InterPro" id="IPR029069">
    <property type="entry name" value="HotDog_dom_sf"/>
</dbReference>
<evidence type="ECO:0000256" key="5">
    <source>
        <dbReference type="ARBA" id="ARBA00022946"/>
    </source>
</evidence>
<dbReference type="InterPro" id="IPR049427">
    <property type="entry name" value="Acyl-ACP_TE_C"/>
</dbReference>
<dbReference type="GO" id="GO:0000036">
    <property type="term" value="F:acyl carrier activity"/>
    <property type="evidence" value="ECO:0007669"/>
    <property type="project" value="TreeGrafter"/>
</dbReference>
<dbReference type="Gene3D" id="3.10.129.10">
    <property type="entry name" value="Hotdog Thioesterase"/>
    <property type="match status" value="1"/>
</dbReference>
<evidence type="ECO:0000256" key="3">
    <source>
        <dbReference type="ARBA" id="ARBA00022801"/>
    </source>
</evidence>
<evidence type="ECO:0000259" key="8">
    <source>
        <dbReference type="Pfam" id="PF01643"/>
    </source>
</evidence>
<dbReference type="InterPro" id="IPR002864">
    <property type="entry name" value="Acyl-ACP_thioesterase_NHD"/>
</dbReference>
<comment type="similarity">
    <text evidence="1">Belongs to the acyl-ACP thioesterase family.</text>
</comment>
<reference evidence="10 11" key="1">
    <citation type="submission" date="2020-02" db="EMBL/GenBank/DDBJ databases">
        <authorList>
            <person name="Kim M.K."/>
        </authorList>
    </citation>
    <scope>NUCLEOTIDE SEQUENCE [LARGE SCALE GENOMIC DNA]</scope>
    <source>
        <strain evidence="10 11">BT327</strain>
    </source>
</reference>
<dbReference type="InterPro" id="IPR045023">
    <property type="entry name" value="FATA/B"/>
</dbReference>
<evidence type="ECO:0000259" key="9">
    <source>
        <dbReference type="Pfam" id="PF20791"/>
    </source>
</evidence>
<dbReference type="PANTHER" id="PTHR31727:SF6">
    <property type="entry name" value="OLEOYL-ACYL CARRIER PROTEIN THIOESTERASE 1, CHLOROPLASTIC"/>
    <property type="match status" value="1"/>
</dbReference>
<dbReference type="Pfam" id="PF01643">
    <property type="entry name" value="Acyl-ACP_TE"/>
    <property type="match status" value="1"/>
</dbReference>
<organism evidence="10 11">
    <name type="scientific">Pontibacter burrus</name>
    <dbReference type="NCBI Taxonomy" id="2704466"/>
    <lineage>
        <taxon>Bacteria</taxon>
        <taxon>Pseudomonadati</taxon>
        <taxon>Bacteroidota</taxon>
        <taxon>Cytophagia</taxon>
        <taxon>Cytophagales</taxon>
        <taxon>Hymenobacteraceae</taxon>
        <taxon>Pontibacter</taxon>
    </lineage>
</organism>
<feature type="domain" description="Acyl-ACP thioesterase N-terminal hotdog" evidence="8">
    <location>
        <begin position="8"/>
        <end position="128"/>
    </location>
</feature>
<dbReference type="PANTHER" id="PTHR31727">
    <property type="entry name" value="OLEOYL-ACYL CARRIER PROTEIN THIOESTERASE 1, CHLOROPLASTIC"/>
    <property type="match status" value="1"/>
</dbReference>
<evidence type="ECO:0000313" key="10">
    <source>
        <dbReference type="EMBL" id="NEM96532.1"/>
    </source>
</evidence>
<evidence type="ECO:0000313" key="11">
    <source>
        <dbReference type="Proteomes" id="UP000474777"/>
    </source>
</evidence>
<dbReference type="CDD" id="cd00586">
    <property type="entry name" value="4HBT"/>
    <property type="match status" value="1"/>
</dbReference>
<sequence>MKSYPGRSQFIARSSEIDYQGNATMPALVSYMQEAAWENTRSMGISMYELLERGLTWVLQRMRVEMFRYPKHGETIVVETWASGRERVFLHRDFRIYSLENELLGQATSVWLVMDVVKRQLVSVPDFISEIEVVPNQEPLSFAKGKLPQLQEPQFREQMPVRWHDIDLNRHVTNTRYLQWILYTLPTEVLEQQLQELDVIYKAESLLGDTVISEAGTGDTETIVLHKLSSQQTGKELVQAKTVWELKKLEG</sequence>
<accession>A0A6B3LHQ4</accession>
<keyword evidence="5" id="KW-0809">Transit peptide</keyword>
<gene>
    <name evidence="10" type="ORF">GXP69_02385</name>
</gene>
<keyword evidence="2" id="KW-0444">Lipid biosynthesis</keyword>
<proteinExistence type="inferred from homology"/>
<feature type="domain" description="Acyl-ACP thioesterase-like C-terminal" evidence="9">
    <location>
        <begin position="153"/>
        <end position="245"/>
    </location>
</feature>
<dbReference type="Proteomes" id="UP000474777">
    <property type="component" value="Unassembled WGS sequence"/>
</dbReference>
<comment type="caution">
    <text evidence="10">The sequence shown here is derived from an EMBL/GenBank/DDBJ whole genome shotgun (WGS) entry which is preliminary data.</text>
</comment>
<keyword evidence="6" id="KW-0443">Lipid metabolism</keyword>
<dbReference type="AlphaFoldDB" id="A0A6B3LHQ4"/>
<dbReference type="RefSeq" id="WP_163911896.1">
    <property type="nucleotide sequence ID" value="NZ_JAAGWD010000001.1"/>
</dbReference>
<evidence type="ECO:0000256" key="1">
    <source>
        <dbReference type="ARBA" id="ARBA00006500"/>
    </source>
</evidence>
<name>A0A6B3LHQ4_9BACT</name>
<keyword evidence="4" id="KW-0276">Fatty acid metabolism</keyword>
<dbReference type="EMBL" id="JAAGWD010000001">
    <property type="protein sequence ID" value="NEM96532.1"/>
    <property type="molecule type" value="Genomic_DNA"/>
</dbReference>